<dbReference type="Proteomes" id="UP000662200">
    <property type="component" value="Unassembled WGS sequence"/>
</dbReference>
<dbReference type="EMBL" id="BMQC01000023">
    <property type="protein sequence ID" value="GGK42879.1"/>
    <property type="molecule type" value="Genomic_DNA"/>
</dbReference>
<gene>
    <name evidence="1" type="ORF">GCM10010124_39640</name>
</gene>
<name>A0A8J3BS37_9ACTN</name>
<accession>A0A8J3BS37</accession>
<reference evidence="1" key="2">
    <citation type="submission" date="2020-09" db="EMBL/GenBank/DDBJ databases">
        <authorList>
            <person name="Sun Q."/>
            <person name="Ohkuma M."/>
        </authorList>
    </citation>
    <scope>NUCLEOTIDE SEQUENCE</scope>
    <source>
        <strain evidence="1">JCM 3091</strain>
    </source>
</reference>
<comment type="caution">
    <text evidence="1">The sequence shown here is derived from an EMBL/GenBank/DDBJ whole genome shotgun (WGS) entry which is preliminary data.</text>
</comment>
<evidence type="ECO:0000313" key="2">
    <source>
        <dbReference type="Proteomes" id="UP000662200"/>
    </source>
</evidence>
<reference evidence="1" key="1">
    <citation type="journal article" date="2014" name="Int. J. Syst. Evol. Microbiol.">
        <title>Complete genome sequence of Corynebacterium casei LMG S-19264T (=DSM 44701T), isolated from a smear-ripened cheese.</title>
        <authorList>
            <consortium name="US DOE Joint Genome Institute (JGI-PGF)"/>
            <person name="Walter F."/>
            <person name="Albersmeier A."/>
            <person name="Kalinowski J."/>
            <person name="Ruckert C."/>
        </authorList>
    </citation>
    <scope>NUCLEOTIDE SEQUENCE</scope>
    <source>
        <strain evidence="1">JCM 3091</strain>
    </source>
</reference>
<sequence>MVRPSGYIEHSPKSKRKPVPLPDVVVNILKERQAVVEAATGSAYVYDARRATLADNFRDACFTYGRRC</sequence>
<protein>
    <submittedName>
        <fullName evidence="1">Uncharacterized protein</fullName>
    </submittedName>
</protein>
<proteinExistence type="predicted"/>
<dbReference type="AlphaFoldDB" id="A0A8J3BS37"/>
<organism evidence="1 2">
    <name type="scientific">Pilimelia terevasa</name>
    <dbReference type="NCBI Taxonomy" id="53372"/>
    <lineage>
        <taxon>Bacteria</taxon>
        <taxon>Bacillati</taxon>
        <taxon>Actinomycetota</taxon>
        <taxon>Actinomycetes</taxon>
        <taxon>Micromonosporales</taxon>
        <taxon>Micromonosporaceae</taxon>
        <taxon>Pilimelia</taxon>
    </lineage>
</organism>
<evidence type="ECO:0000313" key="1">
    <source>
        <dbReference type="EMBL" id="GGK42879.1"/>
    </source>
</evidence>
<keyword evidence="2" id="KW-1185">Reference proteome</keyword>